<evidence type="ECO:0000256" key="4">
    <source>
        <dbReference type="SAM" id="MobiDB-lite"/>
    </source>
</evidence>
<evidence type="ECO:0000313" key="8">
    <source>
        <dbReference type="Proteomes" id="UP000242287"/>
    </source>
</evidence>
<feature type="transmembrane region" description="Helical" evidence="5">
    <location>
        <begin position="99"/>
        <end position="126"/>
    </location>
</feature>
<dbReference type="Gene3D" id="1.20.1170.10">
    <property type="match status" value="1"/>
</dbReference>
<keyword evidence="5" id="KW-1133">Transmembrane helix</keyword>
<feature type="region of interest" description="Disordered" evidence="4">
    <location>
        <begin position="380"/>
        <end position="560"/>
    </location>
</feature>
<keyword evidence="3" id="KW-0862">Zinc</keyword>
<feature type="compositionally biased region" description="Basic and acidic residues" evidence="4">
    <location>
        <begin position="386"/>
        <end position="396"/>
    </location>
</feature>
<feature type="domain" description="Zinc finger C3HC4 RING-type" evidence="6">
    <location>
        <begin position="628"/>
        <end position="657"/>
    </location>
</feature>
<feature type="compositionally biased region" description="Low complexity" evidence="4">
    <location>
        <begin position="445"/>
        <end position="455"/>
    </location>
</feature>
<dbReference type="STRING" id="703135.A0A2A9N7J0"/>
<reference evidence="7 8" key="1">
    <citation type="submission" date="2014-02" db="EMBL/GenBank/DDBJ databases">
        <title>Transposable element dynamics among asymbiotic and ectomycorrhizal Amanita fungi.</title>
        <authorList>
            <consortium name="DOE Joint Genome Institute"/>
            <person name="Hess J."/>
            <person name="Skrede I."/>
            <person name="Wolfe B."/>
            <person name="LaButti K."/>
            <person name="Ohm R.A."/>
            <person name="Grigoriev I.V."/>
            <person name="Pringle A."/>
        </authorList>
    </citation>
    <scope>NUCLEOTIDE SEQUENCE [LARGE SCALE GENOMIC DNA]</scope>
    <source>
        <strain evidence="7 8">SKay4041</strain>
    </source>
</reference>
<feature type="region of interest" description="Disordered" evidence="4">
    <location>
        <begin position="575"/>
        <end position="619"/>
    </location>
</feature>
<organism evidence="7 8">
    <name type="scientific">Amanita thiersii Skay4041</name>
    <dbReference type="NCBI Taxonomy" id="703135"/>
    <lineage>
        <taxon>Eukaryota</taxon>
        <taxon>Fungi</taxon>
        <taxon>Dikarya</taxon>
        <taxon>Basidiomycota</taxon>
        <taxon>Agaricomycotina</taxon>
        <taxon>Agaricomycetes</taxon>
        <taxon>Agaricomycetidae</taxon>
        <taxon>Agaricales</taxon>
        <taxon>Pluteineae</taxon>
        <taxon>Amanitaceae</taxon>
        <taxon>Amanita</taxon>
    </lineage>
</organism>
<feature type="compositionally biased region" description="Low complexity" evidence="4">
    <location>
        <begin position="590"/>
        <end position="618"/>
    </location>
</feature>
<keyword evidence="2" id="KW-0863">Zinc-finger</keyword>
<gene>
    <name evidence="7" type="ORF">AMATHDRAFT_9200</name>
</gene>
<dbReference type="Pfam" id="PF00097">
    <property type="entry name" value="zf-C3HC4"/>
    <property type="match status" value="1"/>
</dbReference>
<dbReference type="CDD" id="cd16449">
    <property type="entry name" value="RING-HC"/>
    <property type="match status" value="1"/>
</dbReference>
<dbReference type="GO" id="GO:0008270">
    <property type="term" value="F:zinc ion binding"/>
    <property type="evidence" value="ECO:0007669"/>
    <property type="project" value="UniProtKB-KW"/>
</dbReference>
<keyword evidence="5" id="KW-0812">Transmembrane</keyword>
<name>A0A2A9N7J0_9AGAR</name>
<evidence type="ECO:0000256" key="3">
    <source>
        <dbReference type="ARBA" id="ARBA00022833"/>
    </source>
</evidence>
<proteinExistence type="predicted"/>
<feature type="compositionally biased region" description="Acidic residues" evidence="4">
    <location>
        <begin position="487"/>
        <end position="501"/>
    </location>
</feature>
<feature type="compositionally biased region" description="Pro residues" evidence="4">
    <location>
        <begin position="432"/>
        <end position="444"/>
    </location>
</feature>
<dbReference type="InterPro" id="IPR018957">
    <property type="entry name" value="Znf_C3HC4_RING-type"/>
</dbReference>
<keyword evidence="8" id="KW-1185">Reference proteome</keyword>
<dbReference type="InterPro" id="IPR013083">
    <property type="entry name" value="Znf_RING/FYVE/PHD"/>
</dbReference>
<evidence type="ECO:0000256" key="2">
    <source>
        <dbReference type="ARBA" id="ARBA00022771"/>
    </source>
</evidence>
<protein>
    <recommendedName>
        <fullName evidence="6">Zinc finger C3HC4 RING-type domain-containing protein</fullName>
    </recommendedName>
</protein>
<keyword evidence="1" id="KW-0479">Metal-binding</keyword>
<sequence length="686" mass="74849">MGGGGSKISDLFYPDNPKRRARASQLHDDVNFFANQFEEVKKKRNDILQEIKPKLSALMKKYGYNTPEELDDAVQKVLRGKALEDYTRIKQQMDKSDEAITAVFQITSVIGAVTGIFLGGVVILGIMTGGAALAALGVIGAILAVVVVVAVLFSIWEGAQERANMRKAINDLSIERVKARAAYEAMNALANWAYNIKLWLDEPLISDNEELMRKKLEGDFATDYNKSKRSAVVPFLLKYDRDRGAWTNEDPNWQSGPDNIIAPTTASRFSSTHYFSNQGEYHVDTTLRPTAKAAPASGGHEFPPDDPPIIKFDYNSTDGSGSLELMFSFSDEISSRGLDPNHNPWVILYESGRGLDPNNPNVADYFFTLEPTLDVLNAPSTHHQRTRETQEVERGRPVRTSRTNKTKVYHKPMLGAAAEAFAASTSSSSSTAPPPQPTPMPPPTTSTRPPTGTTTGRKRKRRTGAVTSPRRSKRLHPDPSSSLYAHDEEEEGEEEEEEEGEVPSHMDSDGEGEEEPNNGFIGGSAVPHHFSHPGNNVRGPTTITAARAPGLPPPASATTSTLSFSLSLSSIPSPTASIRYSHSPTPPPQTQTQTLHSDPDSQYQSQPQTQTEKTQQPQQPDPLCDYTCPICFAPPSNPTLTPCGHICCGLCLFTAVKTTLARGTIAFSHAQYVVPPYKVGTVEEGA</sequence>
<dbReference type="Gene3D" id="3.30.40.10">
    <property type="entry name" value="Zinc/RING finger domain, C3HC4 (zinc finger)"/>
    <property type="match status" value="1"/>
</dbReference>
<evidence type="ECO:0000259" key="6">
    <source>
        <dbReference type="Pfam" id="PF00097"/>
    </source>
</evidence>
<accession>A0A2A9N7J0</accession>
<evidence type="ECO:0000313" key="7">
    <source>
        <dbReference type="EMBL" id="PFH45458.1"/>
    </source>
</evidence>
<evidence type="ECO:0000256" key="5">
    <source>
        <dbReference type="SAM" id="Phobius"/>
    </source>
</evidence>
<feature type="transmembrane region" description="Helical" evidence="5">
    <location>
        <begin position="132"/>
        <end position="156"/>
    </location>
</feature>
<evidence type="ECO:0000256" key="1">
    <source>
        <dbReference type="ARBA" id="ARBA00022723"/>
    </source>
</evidence>
<feature type="compositionally biased region" description="Basic residues" evidence="4">
    <location>
        <begin position="397"/>
        <end position="410"/>
    </location>
</feature>
<dbReference type="EMBL" id="KZ302377">
    <property type="protein sequence ID" value="PFH45458.1"/>
    <property type="molecule type" value="Genomic_DNA"/>
</dbReference>
<feature type="compositionally biased region" description="Low complexity" evidence="4">
    <location>
        <begin position="416"/>
        <end position="431"/>
    </location>
</feature>
<dbReference type="AlphaFoldDB" id="A0A2A9N7J0"/>
<dbReference type="Proteomes" id="UP000242287">
    <property type="component" value="Unassembled WGS sequence"/>
</dbReference>
<dbReference type="OrthoDB" id="6270329at2759"/>
<keyword evidence="5" id="KW-0472">Membrane</keyword>
<dbReference type="SUPFAM" id="SSF57850">
    <property type="entry name" value="RING/U-box"/>
    <property type="match status" value="1"/>
</dbReference>